<dbReference type="InterPro" id="IPR038279">
    <property type="entry name" value="Ndc10_dom2_sf"/>
</dbReference>
<sequence>MNIFCWYQDQQINTYHGSSDCMADIMSVNENQIRRQGRWNNTTMNGAYLTSFPRKMMRSMAGFPTKDRFCYLVRTALDPPASLCKKLCPAIDEWHGRLAAKELSTDNNDPIQPTVAANSFVQVIMMR</sequence>
<evidence type="ECO:0000313" key="3">
    <source>
        <dbReference type="Proteomes" id="UP000078561"/>
    </source>
</evidence>
<dbReference type="Pfam" id="PF16787">
    <property type="entry name" value="NDC10_II"/>
    <property type="match status" value="1"/>
</dbReference>
<dbReference type="Proteomes" id="UP000078561">
    <property type="component" value="Unassembled WGS sequence"/>
</dbReference>
<proteinExistence type="predicted"/>
<dbReference type="EMBL" id="LT554433">
    <property type="protein sequence ID" value="SAM05200.1"/>
    <property type="molecule type" value="Genomic_DNA"/>
</dbReference>
<dbReference type="AlphaFoldDB" id="A0A168QNX3"/>
<accession>A0A168QNX3</accession>
<dbReference type="OrthoDB" id="4325529at2759"/>
<dbReference type="Gene3D" id="1.10.443.20">
    <property type="entry name" value="Centromere DNA-binding protein complex CBF3 subunit, domain 2"/>
    <property type="match status" value="1"/>
</dbReference>
<name>A0A168QNX3_ABSGL</name>
<dbReference type="InParanoid" id="A0A168QNX3"/>
<evidence type="ECO:0000313" key="2">
    <source>
        <dbReference type="EMBL" id="SAM05200.1"/>
    </source>
</evidence>
<feature type="domain" description="Ndc10" evidence="1">
    <location>
        <begin position="15"/>
        <end position="122"/>
    </location>
</feature>
<organism evidence="2">
    <name type="scientific">Absidia glauca</name>
    <name type="common">Pin mould</name>
    <dbReference type="NCBI Taxonomy" id="4829"/>
    <lineage>
        <taxon>Eukaryota</taxon>
        <taxon>Fungi</taxon>
        <taxon>Fungi incertae sedis</taxon>
        <taxon>Mucoromycota</taxon>
        <taxon>Mucoromycotina</taxon>
        <taxon>Mucoromycetes</taxon>
        <taxon>Mucorales</taxon>
        <taxon>Cunninghamellaceae</taxon>
        <taxon>Absidia</taxon>
    </lineage>
</organism>
<evidence type="ECO:0000259" key="1">
    <source>
        <dbReference type="Pfam" id="PF16787"/>
    </source>
</evidence>
<reference evidence="2" key="1">
    <citation type="submission" date="2016-04" db="EMBL/GenBank/DDBJ databases">
        <authorList>
            <person name="Evans L.H."/>
            <person name="Alamgir A."/>
            <person name="Owens N."/>
            <person name="Weber N.D."/>
            <person name="Virtaneva K."/>
            <person name="Barbian K."/>
            <person name="Babar A."/>
            <person name="Rosenke K."/>
        </authorList>
    </citation>
    <scope>NUCLEOTIDE SEQUENCE [LARGE SCALE GENOMIC DNA]</scope>
    <source>
        <strain evidence="2">CBS 101.48</strain>
    </source>
</reference>
<protein>
    <recommendedName>
        <fullName evidence="1">Ndc10 domain-containing protein</fullName>
    </recommendedName>
</protein>
<keyword evidence="3" id="KW-1185">Reference proteome</keyword>
<dbReference type="InterPro" id="IPR031872">
    <property type="entry name" value="NDC10_II"/>
</dbReference>
<dbReference type="GO" id="GO:0003677">
    <property type="term" value="F:DNA binding"/>
    <property type="evidence" value="ECO:0007669"/>
    <property type="project" value="InterPro"/>
</dbReference>
<gene>
    <name evidence="2" type="primary">ABSGL_11069.1 scaffold 12129</name>
</gene>